<comment type="caution">
    <text evidence="4">The sequence shown here is derived from an EMBL/GenBank/DDBJ whole genome shotgun (WGS) entry which is preliminary data.</text>
</comment>
<protein>
    <recommendedName>
        <fullName evidence="3">N-acetyltransferase domain-containing protein</fullName>
    </recommendedName>
</protein>
<evidence type="ECO:0000256" key="2">
    <source>
        <dbReference type="ARBA" id="ARBA00023315"/>
    </source>
</evidence>
<dbReference type="EMBL" id="MSDO01000029">
    <property type="protein sequence ID" value="OLO02838.1"/>
    <property type="molecule type" value="Genomic_DNA"/>
</dbReference>
<dbReference type="CDD" id="cd04301">
    <property type="entry name" value="NAT_SF"/>
    <property type="match status" value="1"/>
</dbReference>
<keyword evidence="2" id="KW-0012">Acyltransferase</keyword>
<sequence>MSILREARLSDLPAIEALVKAAYGHYVDRIGKIPGPIRDIDDHRYAHHIEAGHVSLLFDDVTSKKSVDADNGDEPVGLLVLIPQPDTLLLDNVAVAPTAQGRGFGKVLMQVAEARARQLEFDSITLYTQELMHDNLAIYRRYGYLETRRVRERGLDRVYLRKPLIE</sequence>
<dbReference type="RefSeq" id="WP_075571461.1">
    <property type="nucleotide sequence ID" value="NZ_MSDO01000029.1"/>
</dbReference>
<dbReference type="InterPro" id="IPR000182">
    <property type="entry name" value="GNAT_dom"/>
</dbReference>
<dbReference type="Gene3D" id="3.40.630.30">
    <property type="match status" value="1"/>
</dbReference>
<name>A0A1Q8SN09_9GAMM</name>
<evidence type="ECO:0000256" key="1">
    <source>
        <dbReference type="ARBA" id="ARBA00022679"/>
    </source>
</evidence>
<organism evidence="4 5">
    <name type="scientific">Salinicola socius</name>
    <dbReference type="NCBI Taxonomy" id="404433"/>
    <lineage>
        <taxon>Bacteria</taxon>
        <taxon>Pseudomonadati</taxon>
        <taxon>Pseudomonadota</taxon>
        <taxon>Gammaproteobacteria</taxon>
        <taxon>Oceanospirillales</taxon>
        <taxon>Halomonadaceae</taxon>
        <taxon>Salinicola</taxon>
    </lineage>
</organism>
<dbReference type="AlphaFoldDB" id="A0A1Q8SN09"/>
<reference evidence="4 5" key="1">
    <citation type="submission" date="2016-12" db="EMBL/GenBank/DDBJ databases">
        <title>Draft genome sequences of strains Salinicola socius SMB35, Salinicola sp. MH3R3-1 and Chromohalobacter sp. SMB17 from the Verkhnekamsk potash mining region of Russia.</title>
        <authorList>
            <person name="Mavrodi D.V."/>
            <person name="Olsson B.E."/>
            <person name="Korsakova E.S."/>
            <person name="Pyankova A."/>
            <person name="Mavrodi O.V."/>
            <person name="Plotnikova E.G."/>
        </authorList>
    </citation>
    <scope>NUCLEOTIDE SEQUENCE [LARGE SCALE GENOMIC DNA]</scope>
    <source>
        <strain evidence="4 5">SMB35</strain>
    </source>
</reference>
<evidence type="ECO:0000313" key="5">
    <source>
        <dbReference type="Proteomes" id="UP000186878"/>
    </source>
</evidence>
<dbReference type="PROSITE" id="PS51186">
    <property type="entry name" value="GNAT"/>
    <property type="match status" value="1"/>
</dbReference>
<dbReference type="Pfam" id="PF00583">
    <property type="entry name" value="Acetyltransf_1"/>
    <property type="match status" value="1"/>
</dbReference>
<dbReference type="PANTHER" id="PTHR43877">
    <property type="entry name" value="AMINOALKYLPHOSPHONATE N-ACETYLTRANSFERASE-RELATED-RELATED"/>
    <property type="match status" value="1"/>
</dbReference>
<dbReference type="InterPro" id="IPR050832">
    <property type="entry name" value="Bact_Acetyltransf"/>
</dbReference>
<feature type="domain" description="N-acetyltransferase" evidence="3">
    <location>
        <begin position="2"/>
        <end position="165"/>
    </location>
</feature>
<dbReference type="OrthoDB" id="281808at2"/>
<accession>A0A1Q8SN09</accession>
<proteinExistence type="predicted"/>
<evidence type="ECO:0000259" key="3">
    <source>
        <dbReference type="PROSITE" id="PS51186"/>
    </source>
</evidence>
<keyword evidence="5" id="KW-1185">Reference proteome</keyword>
<dbReference type="SUPFAM" id="SSF55729">
    <property type="entry name" value="Acyl-CoA N-acyltransferases (Nat)"/>
    <property type="match status" value="1"/>
</dbReference>
<evidence type="ECO:0000313" key="4">
    <source>
        <dbReference type="EMBL" id="OLO02838.1"/>
    </source>
</evidence>
<keyword evidence="1" id="KW-0808">Transferase</keyword>
<gene>
    <name evidence="4" type="ORF">BTW07_17550</name>
</gene>
<dbReference type="Proteomes" id="UP000186878">
    <property type="component" value="Unassembled WGS sequence"/>
</dbReference>
<dbReference type="STRING" id="404433.BTW07_17550"/>
<dbReference type="GO" id="GO:0016747">
    <property type="term" value="F:acyltransferase activity, transferring groups other than amino-acyl groups"/>
    <property type="evidence" value="ECO:0007669"/>
    <property type="project" value="InterPro"/>
</dbReference>
<dbReference type="InterPro" id="IPR016181">
    <property type="entry name" value="Acyl_CoA_acyltransferase"/>
</dbReference>